<feature type="compositionally biased region" description="Polar residues" evidence="1">
    <location>
        <begin position="58"/>
        <end position="70"/>
    </location>
</feature>
<evidence type="ECO:0000256" key="1">
    <source>
        <dbReference type="SAM" id="MobiDB-lite"/>
    </source>
</evidence>
<gene>
    <name evidence="3" type="ORF">CUJ83_14120</name>
</gene>
<evidence type="ECO:0000256" key="2">
    <source>
        <dbReference type="SAM" id="Phobius"/>
    </source>
</evidence>
<dbReference type="RefSeq" id="WP_230743047.1">
    <property type="nucleotide sequence ID" value="NZ_PGCK01000014.1"/>
</dbReference>
<dbReference type="Proteomes" id="UP001320159">
    <property type="component" value="Unassembled WGS sequence"/>
</dbReference>
<dbReference type="AlphaFoldDB" id="A0AAP2RGD9"/>
<proteinExistence type="predicted"/>
<dbReference type="InterPro" id="IPR013783">
    <property type="entry name" value="Ig-like_fold"/>
</dbReference>
<feature type="region of interest" description="Disordered" evidence="1">
    <location>
        <begin position="43"/>
        <end position="95"/>
    </location>
</feature>
<keyword evidence="2" id="KW-1133">Transmembrane helix</keyword>
<dbReference type="EMBL" id="PGCK01000014">
    <property type="protein sequence ID" value="MCD1296135.1"/>
    <property type="molecule type" value="Genomic_DNA"/>
</dbReference>
<evidence type="ECO:0000313" key="3">
    <source>
        <dbReference type="EMBL" id="MCD1296135.1"/>
    </source>
</evidence>
<accession>A0AAP2RGD9</accession>
<keyword evidence="2" id="KW-0472">Membrane</keyword>
<feature type="transmembrane region" description="Helical" evidence="2">
    <location>
        <begin position="6"/>
        <end position="29"/>
    </location>
</feature>
<keyword evidence="4" id="KW-1185">Reference proteome</keyword>
<keyword evidence="2" id="KW-0812">Transmembrane</keyword>
<dbReference type="Gene3D" id="2.60.40.10">
    <property type="entry name" value="Immunoglobulins"/>
    <property type="match status" value="1"/>
</dbReference>
<name>A0AAP2RGD9_9EURY</name>
<reference evidence="3 4" key="1">
    <citation type="submission" date="2017-11" db="EMBL/GenBank/DDBJ databases">
        <title>Isolation and Characterization of Family Methanocellaceae Species from Potential Methane Hydrate Area Offshore Southwestern Taiwan.</title>
        <authorList>
            <person name="Zhang W.-L."/>
            <person name="Chen W.-C."/>
            <person name="Lai M.-C."/>
            <person name="Chen S.-C."/>
        </authorList>
    </citation>
    <scope>NUCLEOTIDE SEQUENCE [LARGE SCALE GENOMIC DNA]</scope>
    <source>
        <strain evidence="3 4">CWC-04</strain>
    </source>
</reference>
<evidence type="ECO:0000313" key="4">
    <source>
        <dbReference type="Proteomes" id="UP001320159"/>
    </source>
</evidence>
<sequence length="216" mass="22724">MSLKELVITVFATLLAIAFIVAVIGLIMASAFGNIFGDQPDTTNSLEPSATKPAVTTVKPTISNTPTPTYDSGGPSPTYPADPGTTVTPTPVPDDGPKIISAELVGYGTDSSTYNRGSTAKGYIDVKNTGNTAIDEVKIDVTVSRKIPIIGIVSQNFEYIAEGQNIQPGETKRIEFDVDIPAEYKGISTAGDYTINGNVFIGDKSIGTFSLQIKVV</sequence>
<comment type="caution">
    <text evidence="3">The sequence shown here is derived from an EMBL/GenBank/DDBJ whole genome shotgun (WGS) entry which is preliminary data.</text>
</comment>
<protein>
    <submittedName>
        <fullName evidence="3">Uncharacterized protein</fullName>
    </submittedName>
</protein>
<organism evidence="3 4">
    <name type="scientific">Methanooceanicella nereidis</name>
    <dbReference type="NCBI Taxonomy" id="2052831"/>
    <lineage>
        <taxon>Archaea</taxon>
        <taxon>Methanobacteriati</taxon>
        <taxon>Methanobacteriota</taxon>
        <taxon>Stenosarchaea group</taxon>
        <taxon>Methanomicrobia</taxon>
        <taxon>Methanocellales</taxon>
        <taxon>Methanocellaceae</taxon>
        <taxon>Methanooceanicella</taxon>
    </lineage>
</organism>